<feature type="compositionally biased region" description="Low complexity" evidence="1">
    <location>
        <begin position="163"/>
        <end position="176"/>
    </location>
</feature>
<feature type="compositionally biased region" description="Low complexity" evidence="1">
    <location>
        <begin position="95"/>
        <end position="109"/>
    </location>
</feature>
<sequence length="701" mass="72224">MSDDGDASFRRRRRRDGDAPDDLTERGPADSYTDEPQAGDGGADWLESQLDDGEVDRTQAIPVTDAGEQSTPSRGEGPTPDLTPWWRDSAPSPVANDAADRAAGNDAADTGLIPSDITDAEQSDGTAPRRRSTFQPFTPAEPQAAAVEPEPEPKSEPALKTTEVPVESEPIVSELVAPSEATPPLFKPRPDSDRPWVTKPLDGPVRSGDGSVDHSAEADRESAPTVVSDDSDSSNSDSNDSALNNSDLNDSAPFTWSLTPNNELDPIVHKTASPAGSAGPSASVAPAAAFAASVVPPVLPLGRDAELTDESSAHTGSIDESTVNEGSIDESTVDGGTVDEGTVDEPSSDETLVPESLVNEEIIDAELVDEESDGIDDVQPIPATAAGKASSPTATFDTEDVDSLAFLIELEAATAATVAINATDSTDANAPAATEPFGFDGFSDDAHIATNEPVSGRRAGSMGTGTPAAAFAADTATALVPPVPPGTNDSASASPERSGRPPLPPYVKWIALGLAAVLVLVGLFFLGTRLPGLFGGEPAAAPTPSTTESATPTETVTPTPTAPPAEVVTVGPVPPGEHKWTALLGGECLEPFSTPWAENFTVVDCATPHKAQMVFTAPVTSDPAAPYPGEAEIASQIALWCSAPGVLDAAAAGAFTDLQVQGTYPVNEEQWADGERNYFCFISRSTGEPLTGTLAVAQPAP</sequence>
<feature type="region of interest" description="Disordered" evidence="1">
    <location>
        <begin position="478"/>
        <end position="500"/>
    </location>
</feature>
<comment type="caution">
    <text evidence="2">The sequence shown here is derived from an EMBL/GenBank/DDBJ whole genome shotgun (WGS) entry which is preliminary data.</text>
</comment>
<organism evidence="2 3">
    <name type="scientific">Mycetocola zhadangensis</name>
    <dbReference type="NCBI Taxonomy" id="1164595"/>
    <lineage>
        <taxon>Bacteria</taxon>
        <taxon>Bacillati</taxon>
        <taxon>Actinomycetota</taxon>
        <taxon>Actinomycetes</taxon>
        <taxon>Micrococcales</taxon>
        <taxon>Microbacteriaceae</taxon>
        <taxon>Mycetocola</taxon>
    </lineage>
</organism>
<dbReference type="EMBL" id="RCWJ01000002">
    <property type="protein sequence ID" value="RLQ84459.1"/>
    <property type="molecule type" value="Genomic_DNA"/>
</dbReference>
<reference evidence="2 3" key="1">
    <citation type="submission" date="2018-10" db="EMBL/GenBank/DDBJ databases">
        <authorList>
            <person name="Li J."/>
        </authorList>
    </citation>
    <scope>NUCLEOTIDE SEQUENCE [LARGE SCALE GENOMIC DNA]</scope>
    <source>
        <strain evidence="2 3">ZD1-4</strain>
    </source>
</reference>
<feature type="compositionally biased region" description="Low complexity" evidence="1">
    <location>
        <begin position="272"/>
        <end position="286"/>
    </location>
</feature>
<dbReference type="Proteomes" id="UP000282460">
    <property type="component" value="Unassembled WGS sequence"/>
</dbReference>
<evidence type="ECO:0000313" key="3">
    <source>
        <dbReference type="Proteomes" id="UP000282460"/>
    </source>
</evidence>
<feature type="region of interest" description="Disordered" evidence="1">
    <location>
        <begin position="538"/>
        <end position="565"/>
    </location>
</feature>
<dbReference type="AlphaFoldDB" id="A0A3L7J221"/>
<feature type="compositionally biased region" description="Basic and acidic residues" evidence="1">
    <location>
        <begin position="211"/>
        <end position="222"/>
    </location>
</feature>
<feature type="region of interest" description="Disordered" evidence="1">
    <location>
        <begin position="1"/>
        <end position="286"/>
    </location>
</feature>
<feature type="compositionally biased region" description="Low complexity" evidence="1">
    <location>
        <begin position="233"/>
        <end position="252"/>
    </location>
</feature>
<name>A0A3L7J221_9MICO</name>
<evidence type="ECO:0000313" key="2">
    <source>
        <dbReference type="EMBL" id="RLQ84459.1"/>
    </source>
</evidence>
<keyword evidence="3" id="KW-1185">Reference proteome</keyword>
<dbReference type="RefSeq" id="WP_121659499.1">
    <property type="nucleotide sequence ID" value="NZ_BMEK01000002.1"/>
</dbReference>
<gene>
    <name evidence="2" type="ORF">D9V28_09740</name>
</gene>
<feature type="compositionally biased region" description="Basic and acidic residues" evidence="1">
    <location>
        <begin position="15"/>
        <end position="28"/>
    </location>
</feature>
<feature type="compositionally biased region" description="Polar residues" evidence="1">
    <location>
        <begin position="313"/>
        <end position="325"/>
    </location>
</feature>
<protein>
    <recommendedName>
        <fullName evidence="4">Septum formation-related domain-containing protein</fullName>
    </recommendedName>
</protein>
<evidence type="ECO:0008006" key="4">
    <source>
        <dbReference type="Google" id="ProtNLM"/>
    </source>
</evidence>
<feature type="region of interest" description="Disordered" evidence="1">
    <location>
        <begin position="303"/>
        <end position="352"/>
    </location>
</feature>
<accession>A0A3L7J221</accession>
<evidence type="ECO:0000256" key="1">
    <source>
        <dbReference type="SAM" id="MobiDB-lite"/>
    </source>
</evidence>
<proteinExistence type="predicted"/>
<dbReference type="OrthoDB" id="5112895at2"/>